<organism evidence="1 2">
    <name type="scientific">Phytophthora sojae (strain P6497)</name>
    <name type="common">Soybean stem and root rot agent</name>
    <name type="synonym">Phytophthora megasperma f. sp. glycines</name>
    <dbReference type="NCBI Taxonomy" id="1094619"/>
    <lineage>
        <taxon>Eukaryota</taxon>
        <taxon>Sar</taxon>
        <taxon>Stramenopiles</taxon>
        <taxon>Oomycota</taxon>
        <taxon>Peronosporomycetes</taxon>
        <taxon>Peronosporales</taxon>
        <taxon>Peronosporaceae</taxon>
        <taxon>Phytophthora</taxon>
    </lineage>
</organism>
<gene>
    <name evidence="1" type="ORF">PHYSODRAFT_332314</name>
</gene>
<dbReference type="OMA" id="LAYQDEM"/>
<proteinExistence type="predicted"/>
<dbReference type="PANTHER" id="PTHR22538:SF1">
    <property type="entry name" value="VWFD DOMAIN-CONTAINING PROTEIN"/>
    <property type="match status" value="1"/>
</dbReference>
<dbReference type="InParanoid" id="G4ZFS9"/>
<dbReference type="GeneID" id="20646437"/>
<name>G4ZFS9_PHYSP</name>
<evidence type="ECO:0000313" key="1">
    <source>
        <dbReference type="EMBL" id="EGZ18547.1"/>
    </source>
</evidence>
<dbReference type="PANTHER" id="PTHR22538">
    <property type="entry name" value="CILIA- AND FLAGELLA-ASSOCIATED PROTEIN 74"/>
    <property type="match status" value="1"/>
</dbReference>
<dbReference type="InterPro" id="IPR029058">
    <property type="entry name" value="AB_hydrolase_fold"/>
</dbReference>
<dbReference type="Proteomes" id="UP000002640">
    <property type="component" value="Unassembled WGS sequence"/>
</dbReference>
<sequence>MGGLVIAGALAAGKGSLSKSSAWVSSSAPMMGSMAADYIQENCNDEVTNFKTELFEFLDYCPVPVARKSITYQNEKYSSQGLNAAYAAAQKAYGDNVYAAMCSNYYDGVVSHYQTQSIIAGIVVPHKSRENDGLVEFQSYAAGLSAALFGDSYEYRFYAPKLNHADTAFLTHDGLLEDAQKPFKWFECVL</sequence>
<dbReference type="EMBL" id="JH159154">
    <property type="protein sequence ID" value="EGZ18547.1"/>
    <property type="molecule type" value="Genomic_DNA"/>
</dbReference>
<dbReference type="KEGG" id="psoj:PHYSODRAFT_332314"/>
<dbReference type="Gene3D" id="3.40.50.1820">
    <property type="entry name" value="alpha/beta hydrolase"/>
    <property type="match status" value="1"/>
</dbReference>
<protein>
    <submittedName>
        <fullName evidence="1">Uncharacterized protein</fullName>
    </submittedName>
</protein>
<reference evidence="1 2" key="1">
    <citation type="journal article" date="2006" name="Science">
        <title>Phytophthora genome sequences uncover evolutionary origins and mechanisms of pathogenesis.</title>
        <authorList>
            <person name="Tyler B.M."/>
            <person name="Tripathy S."/>
            <person name="Zhang X."/>
            <person name="Dehal P."/>
            <person name="Jiang R.H."/>
            <person name="Aerts A."/>
            <person name="Arredondo F.D."/>
            <person name="Baxter L."/>
            <person name="Bensasson D."/>
            <person name="Beynon J.L."/>
            <person name="Chapman J."/>
            <person name="Damasceno C.M."/>
            <person name="Dorrance A.E."/>
            <person name="Dou D."/>
            <person name="Dickerman A.W."/>
            <person name="Dubchak I.L."/>
            <person name="Garbelotto M."/>
            <person name="Gijzen M."/>
            <person name="Gordon S.G."/>
            <person name="Govers F."/>
            <person name="Grunwald N.J."/>
            <person name="Huang W."/>
            <person name="Ivors K.L."/>
            <person name="Jones R.W."/>
            <person name="Kamoun S."/>
            <person name="Krampis K."/>
            <person name="Lamour K.H."/>
            <person name="Lee M.K."/>
            <person name="McDonald W.H."/>
            <person name="Medina M."/>
            <person name="Meijer H.J."/>
            <person name="Nordberg E.K."/>
            <person name="Maclean D.J."/>
            <person name="Ospina-Giraldo M.D."/>
            <person name="Morris P.F."/>
            <person name="Phuntumart V."/>
            <person name="Putnam N.H."/>
            <person name="Rash S."/>
            <person name="Rose J.K."/>
            <person name="Sakihama Y."/>
            <person name="Salamov A.A."/>
            <person name="Savidor A."/>
            <person name="Scheuring C.F."/>
            <person name="Smith B.M."/>
            <person name="Sobral B.W."/>
            <person name="Terry A."/>
            <person name="Torto-Alalibo T.A."/>
            <person name="Win J."/>
            <person name="Xu Z."/>
            <person name="Zhang H."/>
            <person name="Grigoriev I.V."/>
            <person name="Rokhsar D.S."/>
            <person name="Boore J.L."/>
        </authorList>
    </citation>
    <scope>NUCLEOTIDE SEQUENCE [LARGE SCALE GENOMIC DNA]</scope>
    <source>
        <strain evidence="1 2">P6497</strain>
    </source>
</reference>
<dbReference type="AlphaFoldDB" id="G4ZFS9"/>
<keyword evidence="2" id="KW-1185">Reference proteome</keyword>
<evidence type="ECO:0000313" key="2">
    <source>
        <dbReference type="Proteomes" id="UP000002640"/>
    </source>
</evidence>
<dbReference type="RefSeq" id="XP_009527605.1">
    <property type="nucleotide sequence ID" value="XM_009529310.1"/>
</dbReference>
<accession>G4ZFS9</accession>